<accession>A0A8G2BJI1</accession>
<keyword evidence="2" id="KW-1133">Transmembrane helix</keyword>
<evidence type="ECO:0000259" key="3">
    <source>
        <dbReference type="Pfam" id="PF10099"/>
    </source>
</evidence>
<dbReference type="GO" id="GO:0006417">
    <property type="term" value="P:regulation of translation"/>
    <property type="evidence" value="ECO:0007669"/>
    <property type="project" value="TreeGrafter"/>
</dbReference>
<dbReference type="OrthoDB" id="9816387at2"/>
<dbReference type="GO" id="GO:0016989">
    <property type="term" value="F:sigma factor antagonist activity"/>
    <property type="evidence" value="ECO:0007669"/>
    <property type="project" value="TreeGrafter"/>
</dbReference>
<dbReference type="Proteomes" id="UP000198615">
    <property type="component" value="Unassembled WGS sequence"/>
</dbReference>
<dbReference type="EMBL" id="FNBW01000006">
    <property type="protein sequence ID" value="SDF73737.1"/>
    <property type="molecule type" value="Genomic_DNA"/>
</dbReference>
<proteinExistence type="predicted"/>
<feature type="region of interest" description="Disordered" evidence="1">
    <location>
        <begin position="222"/>
        <end position="249"/>
    </location>
</feature>
<keyword evidence="2" id="KW-0472">Membrane</keyword>
<dbReference type="RefSeq" id="WP_093150172.1">
    <property type="nucleotide sequence ID" value="NZ_FNBW01000006.1"/>
</dbReference>
<dbReference type="PANTHER" id="PTHR37461:SF1">
    <property type="entry name" value="ANTI-SIGMA-K FACTOR RSKA"/>
    <property type="match status" value="1"/>
</dbReference>
<evidence type="ECO:0000256" key="1">
    <source>
        <dbReference type="SAM" id="MobiDB-lite"/>
    </source>
</evidence>
<feature type="transmembrane region" description="Helical" evidence="2">
    <location>
        <begin position="109"/>
        <end position="127"/>
    </location>
</feature>
<gene>
    <name evidence="4" type="ORF">SAMN05660686_02129</name>
</gene>
<keyword evidence="5" id="KW-1185">Reference proteome</keyword>
<dbReference type="AlphaFoldDB" id="A0A8G2BJI1"/>
<dbReference type="InterPro" id="IPR051474">
    <property type="entry name" value="Anti-sigma-K/W_factor"/>
</dbReference>
<evidence type="ECO:0000313" key="4">
    <source>
        <dbReference type="EMBL" id="SDF73737.1"/>
    </source>
</evidence>
<evidence type="ECO:0000256" key="2">
    <source>
        <dbReference type="SAM" id="Phobius"/>
    </source>
</evidence>
<dbReference type="InterPro" id="IPR018764">
    <property type="entry name" value="RskA_C"/>
</dbReference>
<name>A0A8G2BJI1_9PROT</name>
<dbReference type="GO" id="GO:0005886">
    <property type="term" value="C:plasma membrane"/>
    <property type="evidence" value="ECO:0007669"/>
    <property type="project" value="InterPro"/>
</dbReference>
<dbReference type="Pfam" id="PF10099">
    <property type="entry name" value="RskA_C"/>
    <property type="match status" value="1"/>
</dbReference>
<dbReference type="PANTHER" id="PTHR37461">
    <property type="entry name" value="ANTI-SIGMA-K FACTOR RSKA"/>
    <property type="match status" value="1"/>
</dbReference>
<keyword evidence="2" id="KW-0812">Transmembrane</keyword>
<organism evidence="4 5">
    <name type="scientific">Thalassobaculum litoreum DSM 18839</name>
    <dbReference type="NCBI Taxonomy" id="1123362"/>
    <lineage>
        <taxon>Bacteria</taxon>
        <taxon>Pseudomonadati</taxon>
        <taxon>Pseudomonadota</taxon>
        <taxon>Alphaproteobacteria</taxon>
        <taxon>Rhodospirillales</taxon>
        <taxon>Thalassobaculaceae</taxon>
        <taxon>Thalassobaculum</taxon>
    </lineage>
</organism>
<reference evidence="4 5" key="1">
    <citation type="submission" date="2016-10" db="EMBL/GenBank/DDBJ databases">
        <authorList>
            <person name="Varghese N."/>
            <person name="Submissions S."/>
        </authorList>
    </citation>
    <scope>NUCLEOTIDE SEQUENCE [LARGE SCALE GENOMIC DNA]</scope>
    <source>
        <strain evidence="4 5">DSM 18839</strain>
    </source>
</reference>
<evidence type="ECO:0000313" key="5">
    <source>
        <dbReference type="Proteomes" id="UP000198615"/>
    </source>
</evidence>
<feature type="domain" description="Anti-sigma K factor RskA C-terminal" evidence="3">
    <location>
        <begin position="114"/>
        <end position="238"/>
    </location>
</feature>
<sequence length="249" mass="26636">MREREDIELTAAEYVLGTLTREERVAVEARRTREPALDAAIAVWERHLSPMLDDVAPVAPPPDLFPAIEAAIAGPAREGGGQDGARVGTRDGTVTDLARMRRRLGRWRAAAVGAAAIAACLAGVLVVREVILPPSRTFVAVFHDGDTQPRFLLSVDLESRELTIRPVTAEPVADKTYQLWIVGEGISPIPRSLGLLEDVSGTTRKRLDQVDPALLRNATFGISLEPPGGSPTGQPTGPALHGTLIPAED</sequence>
<comment type="caution">
    <text evidence="4">The sequence shown here is derived from an EMBL/GenBank/DDBJ whole genome shotgun (WGS) entry which is preliminary data.</text>
</comment>
<protein>
    <submittedName>
        <fullName evidence="4">Anti-sigma-K factor RskA</fullName>
    </submittedName>
</protein>